<comment type="caution">
    <text evidence="2">The sequence shown here is derived from an EMBL/GenBank/DDBJ whole genome shotgun (WGS) entry which is preliminary data.</text>
</comment>
<organism evidence="2 3">
    <name type="scientific">Portunus trituberculatus</name>
    <name type="common">Swimming crab</name>
    <name type="synonym">Neptunus trituberculatus</name>
    <dbReference type="NCBI Taxonomy" id="210409"/>
    <lineage>
        <taxon>Eukaryota</taxon>
        <taxon>Metazoa</taxon>
        <taxon>Ecdysozoa</taxon>
        <taxon>Arthropoda</taxon>
        <taxon>Crustacea</taxon>
        <taxon>Multicrustacea</taxon>
        <taxon>Malacostraca</taxon>
        <taxon>Eumalacostraca</taxon>
        <taxon>Eucarida</taxon>
        <taxon>Decapoda</taxon>
        <taxon>Pleocyemata</taxon>
        <taxon>Brachyura</taxon>
        <taxon>Eubrachyura</taxon>
        <taxon>Portunoidea</taxon>
        <taxon>Portunidae</taxon>
        <taxon>Portuninae</taxon>
        <taxon>Portunus</taxon>
    </lineage>
</organism>
<evidence type="ECO:0000313" key="2">
    <source>
        <dbReference type="EMBL" id="MPC30034.1"/>
    </source>
</evidence>
<keyword evidence="3" id="KW-1185">Reference proteome</keyword>
<keyword evidence="1" id="KW-1133">Transmembrane helix</keyword>
<evidence type="ECO:0000256" key="1">
    <source>
        <dbReference type="SAM" id="Phobius"/>
    </source>
</evidence>
<name>A0A5B7EB76_PORTR</name>
<evidence type="ECO:0000313" key="3">
    <source>
        <dbReference type="Proteomes" id="UP000324222"/>
    </source>
</evidence>
<dbReference type="Proteomes" id="UP000324222">
    <property type="component" value="Unassembled WGS sequence"/>
</dbReference>
<dbReference type="EMBL" id="VSRR010002180">
    <property type="protein sequence ID" value="MPC30034.1"/>
    <property type="molecule type" value="Genomic_DNA"/>
</dbReference>
<protein>
    <submittedName>
        <fullName evidence="2">Uncharacterized protein</fullName>
    </submittedName>
</protein>
<gene>
    <name evidence="2" type="ORF">E2C01_023289</name>
</gene>
<feature type="transmembrane region" description="Helical" evidence="1">
    <location>
        <begin position="12"/>
        <end position="31"/>
    </location>
</feature>
<reference evidence="2 3" key="1">
    <citation type="submission" date="2019-05" db="EMBL/GenBank/DDBJ databases">
        <title>Another draft genome of Portunus trituberculatus and its Hox gene families provides insights of decapod evolution.</title>
        <authorList>
            <person name="Jeong J.-H."/>
            <person name="Song I."/>
            <person name="Kim S."/>
            <person name="Choi T."/>
            <person name="Kim D."/>
            <person name="Ryu S."/>
            <person name="Kim W."/>
        </authorList>
    </citation>
    <scope>NUCLEOTIDE SEQUENCE [LARGE SCALE GENOMIC DNA]</scope>
    <source>
        <tissue evidence="2">Muscle</tissue>
    </source>
</reference>
<proteinExistence type="predicted"/>
<accession>A0A5B7EB76</accession>
<sequence>MLLQGHAAKVQIITTCCSSILTIGALLSLILEYGVTLGSGMAGPCLATHCLVTPHSLCRASGMLHMFTMSPLTNIHSVLVAIHHNQPSRVPIHSQGCGHYHEVTSYS</sequence>
<dbReference type="AlphaFoldDB" id="A0A5B7EB76"/>
<keyword evidence="1" id="KW-0472">Membrane</keyword>
<keyword evidence="1" id="KW-0812">Transmembrane</keyword>